<evidence type="ECO:0000259" key="11">
    <source>
        <dbReference type="SMART" id="SM00984"/>
    </source>
</evidence>
<dbReference type="InterPro" id="IPR014027">
    <property type="entry name" value="UDP-Glc/GDP-Man_DH_C"/>
</dbReference>
<organism evidence="12 13">
    <name type="scientific">SAR86 cluster bacterium</name>
    <dbReference type="NCBI Taxonomy" id="2030880"/>
    <lineage>
        <taxon>Bacteria</taxon>
        <taxon>Pseudomonadati</taxon>
        <taxon>Pseudomonadota</taxon>
        <taxon>Gammaproteobacteria</taxon>
        <taxon>SAR86 cluster</taxon>
    </lineage>
</organism>
<gene>
    <name evidence="12" type="ORF">COA71_11260</name>
</gene>
<dbReference type="InterPro" id="IPR017476">
    <property type="entry name" value="UDP-Glc/GDP-Man"/>
</dbReference>
<comment type="catalytic activity">
    <reaction evidence="6 7">
        <text>UDP-alpha-D-glucose + 2 NAD(+) + H2O = UDP-alpha-D-glucuronate + 2 NADH + 3 H(+)</text>
        <dbReference type="Rhea" id="RHEA:23596"/>
        <dbReference type="ChEBI" id="CHEBI:15377"/>
        <dbReference type="ChEBI" id="CHEBI:15378"/>
        <dbReference type="ChEBI" id="CHEBI:57540"/>
        <dbReference type="ChEBI" id="CHEBI:57945"/>
        <dbReference type="ChEBI" id="CHEBI:58052"/>
        <dbReference type="ChEBI" id="CHEBI:58885"/>
        <dbReference type="EC" id="1.1.1.22"/>
    </reaction>
</comment>
<accession>A0A2A5CA20</accession>
<dbReference type="SUPFAM" id="SSF52413">
    <property type="entry name" value="UDP-glucose/GDP-mannose dehydrogenase C-terminal domain"/>
    <property type="match status" value="1"/>
</dbReference>
<evidence type="ECO:0000256" key="5">
    <source>
        <dbReference type="ARBA" id="ARBA00023027"/>
    </source>
</evidence>
<dbReference type="Pfam" id="PF03721">
    <property type="entry name" value="UDPG_MGDP_dh_N"/>
    <property type="match status" value="1"/>
</dbReference>
<feature type="binding site" evidence="9">
    <location>
        <position position="295"/>
    </location>
    <ligand>
        <name>substrate</name>
    </ligand>
</feature>
<comment type="similarity">
    <text evidence="2 7">Belongs to the UDP-glucose/GDP-mannose dehydrogenase family.</text>
</comment>
<dbReference type="EMBL" id="NVWI01000009">
    <property type="protein sequence ID" value="PCJ40425.1"/>
    <property type="molecule type" value="Genomic_DNA"/>
</dbReference>
<evidence type="ECO:0000256" key="2">
    <source>
        <dbReference type="ARBA" id="ARBA00006601"/>
    </source>
</evidence>
<feature type="binding site" evidence="9">
    <location>
        <position position="185"/>
    </location>
    <ligand>
        <name>substrate</name>
    </ligand>
</feature>
<dbReference type="PIRSF" id="PIRSF500134">
    <property type="entry name" value="UDPglc_DH_bac"/>
    <property type="match status" value="1"/>
</dbReference>
<evidence type="ECO:0000256" key="1">
    <source>
        <dbReference type="ARBA" id="ARBA00004701"/>
    </source>
</evidence>
<comment type="caution">
    <text evidence="12">The sequence shown here is derived from an EMBL/GenBank/DDBJ whole genome shotgun (WGS) entry which is preliminary data.</text>
</comment>
<evidence type="ECO:0000313" key="12">
    <source>
        <dbReference type="EMBL" id="PCJ40425.1"/>
    </source>
</evidence>
<dbReference type="InterPro" id="IPR013328">
    <property type="entry name" value="6PGD_dom2"/>
</dbReference>
<reference evidence="13" key="1">
    <citation type="submission" date="2017-08" db="EMBL/GenBank/DDBJ databases">
        <title>A dynamic microbial community with high functional redundancy inhabits the cold, oxic subseafloor aquifer.</title>
        <authorList>
            <person name="Tully B.J."/>
            <person name="Wheat C.G."/>
            <person name="Glazer B.T."/>
            <person name="Huber J.A."/>
        </authorList>
    </citation>
    <scope>NUCLEOTIDE SEQUENCE [LARGE SCALE GENOMIC DNA]</scope>
</reference>
<name>A0A2A5CA20_9GAMM</name>
<dbReference type="PANTHER" id="PTHR43750:SF2">
    <property type="entry name" value="UDP-GLUCOSE 6-DEHYDROGENASE"/>
    <property type="match status" value="1"/>
</dbReference>
<evidence type="ECO:0000256" key="3">
    <source>
        <dbReference type="ARBA" id="ARBA00012954"/>
    </source>
</evidence>
<proteinExistence type="inferred from homology"/>
<feature type="binding site" evidence="10">
    <location>
        <position position="17"/>
    </location>
    <ligand>
        <name>NAD(+)</name>
        <dbReference type="ChEBI" id="CHEBI:57540"/>
    </ligand>
</feature>
<evidence type="ECO:0000256" key="4">
    <source>
        <dbReference type="ARBA" id="ARBA00023002"/>
    </source>
</evidence>
<keyword evidence="4 7" id="KW-0560">Oxidoreductase</keyword>
<dbReference type="PIRSF" id="PIRSF000124">
    <property type="entry name" value="UDPglc_GDPman_dh"/>
    <property type="match status" value="1"/>
</dbReference>
<evidence type="ECO:0000256" key="9">
    <source>
        <dbReference type="PIRSR" id="PIRSR500134-2"/>
    </source>
</evidence>
<sequence>MSVAVLLAQHNEVVLLDVDKERIGLVNSNKSTVRDVDIERFLDDKNLHISATDDAVFAYKNASFVIVATPTNYDPETTKFDTSLVDSVCKDAISNNAEALIIIKSTLPIGHTAYLQELLGTKRVIFSPEFLREGKSLHDNLYPSRIIIGGHCDLAVTFSGLLSQGSELDNPAILFMDPTEAEAVKLFANTYLAMRVAFFNELDSFTLSNGLDAESIIKGVSLDPRIGPGYNNPSFGYGGYCLPKDTKQLVASFSSIPQHLISAIVASNDTRITFIADEILKDKPKCVGIYRLVMKAGSDNFRSSAVEFVIQRLLSSNVKVIVYEPDLNNKEFLACKVINNFEDFESQADVIVANRKTSEIEKLGNKVFSRDIFGNN</sequence>
<dbReference type="EC" id="1.1.1.22" evidence="3 7"/>
<dbReference type="SMART" id="SM00984">
    <property type="entry name" value="UDPG_MGDP_dh_C"/>
    <property type="match status" value="1"/>
</dbReference>
<comment type="pathway">
    <text evidence="1">Nucleotide-sugar biosynthesis; UDP-alpha-D-glucuronate biosynthesis; UDP-alpha-D-glucuronate from UDP-alpha-D-glucose: step 1/1.</text>
</comment>
<keyword evidence="5 7" id="KW-0520">NAD</keyword>
<dbReference type="GO" id="GO:0051287">
    <property type="term" value="F:NAD binding"/>
    <property type="evidence" value="ECO:0007669"/>
    <property type="project" value="InterPro"/>
</dbReference>
<dbReference type="InterPro" id="IPR036291">
    <property type="entry name" value="NAD(P)-bd_dom_sf"/>
</dbReference>
<evidence type="ECO:0000256" key="6">
    <source>
        <dbReference type="ARBA" id="ARBA00047473"/>
    </source>
</evidence>
<feature type="binding site" evidence="10">
    <location>
        <position position="22"/>
    </location>
    <ligand>
        <name>NAD(+)</name>
        <dbReference type="ChEBI" id="CHEBI:57540"/>
    </ligand>
</feature>
<dbReference type="InterPro" id="IPR036220">
    <property type="entry name" value="UDP-Glc/GDP-Man_DH_C_sf"/>
</dbReference>
<feature type="binding site" evidence="10">
    <location>
        <position position="106"/>
    </location>
    <ligand>
        <name>NAD(+)</name>
        <dbReference type="ChEBI" id="CHEBI:57540"/>
    </ligand>
</feature>
<feature type="binding site" evidence="9">
    <location>
        <position position="294"/>
    </location>
    <ligand>
        <name>substrate</name>
    </ligand>
</feature>
<evidence type="ECO:0000256" key="8">
    <source>
        <dbReference type="PIRSR" id="PIRSR500134-1"/>
    </source>
</evidence>
<dbReference type="SUPFAM" id="SSF48179">
    <property type="entry name" value="6-phosphogluconate dehydrogenase C-terminal domain-like"/>
    <property type="match status" value="1"/>
</dbReference>
<dbReference type="Gene3D" id="1.10.1040.10">
    <property type="entry name" value="N-(1-d-carboxylethyl)-l-norvaline Dehydrogenase, domain 2"/>
    <property type="match status" value="1"/>
</dbReference>
<feature type="binding site" evidence="9">
    <location>
        <position position="238"/>
    </location>
    <ligand>
        <name>substrate</name>
    </ligand>
</feature>
<evidence type="ECO:0000256" key="10">
    <source>
        <dbReference type="PIRSR" id="PIRSR500134-3"/>
    </source>
</evidence>
<feature type="binding site" evidence="10">
    <location>
        <position position="133"/>
    </location>
    <ligand>
        <name>NAD(+)</name>
        <dbReference type="ChEBI" id="CHEBI:57540"/>
    </ligand>
</feature>
<dbReference type="NCBIfam" id="TIGR03026">
    <property type="entry name" value="NDP-sugDHase"/>
    <property type="match status" value="1"/>
</dbReference>
<dbReference type="InterPro" id="IPR001732">
    <property type="entry name" value="UDP-Glc/GDP-Man_DH_N"/>
</dbReference>
<dbReference type="GO" id="GO:0006065">
    <property type="term" value="P:UDP-glucuronate biosynthetic process"/>
    <property type="evidence" value="ECO:0007669"/>
    <property type="project" value="UniProtKB-UniPathway"/>
</dbReference>
<dbReference type="InterPro" id="IPR008927">
    <property type="entry name" value="6-PGluconate_DH-like_C_sf"/>
</dbReference>
<feature type="binding site" evidence="9">
    <location>
        <begin position="130"/>
        <end position="133"/>
    </location>
    <ligand>
        <name>substrate</name>
    </ligand>
</feature>
<dbReference type="GO" id="GO:0000271">
    <property type="term" value="P:polysaccharide biosynthetic process"/>
    <property type="evidence" value="ECO:0007669"/>
    <property type="project" value="InterPro"/>
</dbReference>
<dbReference type="PANTHER" id="PTHR43750">
    <property type="entry name" value="UDP-GLUCOSE 6-DEHYDROGENASE TUAD"/>
    <property type="match status" value="1"/>
</dbReference>
<feature type="binding site" evidence="9">
    <location>
        <begin position="230"/>
        <end position="234"/>
    </location>
    <ligand>
        <name>substrate</name>
    </ligand>
</feature>
<feature type="binding site" evidence="10">
    <location>
        <position position="302"/>
    </location>
    <ligand>
        <name>NAD(+)</name>
        <dbReference type="ChEBI" id="CHEBI:57540"/>
    </ligand>
</feature>
<dbReference type="Gene3D" id="3.40.50.720">
    <property type="entry name" value="NAD(P)-binding Rossmann-like Domain"/>
    <property type="match status" value="2"/>
</dbReference>
<evidence type="ECO:0000256" key="7">
    <source>
        <dbReference type="PIRNR" id="PIRNR000124"/>
    </source>
</evidence>
<protein>
    <recommendedName>
        <fullName evidence="3 7">UDP-glucose 6-dehydrogenase</fullName>
        <ecNumber evidence="3 7">1.1.1.22</ecNumber>
    </recommendedName>
</protein>
<dbReference type="Proteomes" id="UP000228987">
    <property type="component" value="Unassembled WGS sequence"/>
</dbReference>
<dbReference type="Pfam" id="PF03720">
    <property type="entry name" value="UDPG_MGDP_dh_C"/>
    <property type="match status" value="1"/>
</dbReference>
<dbReference type="UniPathway" id="UPA00038">
    <property type="reaction ID" value="UER00491"/>
</dbReference>
<dbReference type="GO" id="GO:0003979">
    <property type="term" value="F:UDP-glucose 6-dehydrogenase activity"/>
    <property type="evidence" value="ECO:0007669"/>
    <property type="project" value="UniProtKB-EC"/>
</dbReference>
<feature type="binding site" evidence="10">
    <location>
        <position position="71"/>
    </location>
    <ligand>
        <name>NAD(+)</name>
        <dbReference type="ChEBI" id="CHEBI:57540"/>
    </ligand>
</feature>
<evidence type="ECO:0000313" key="13">
    <source>
        <dbReference type="Proteomes" id="UP000228987"/>
    </source>
</evidence>
<feature type="binding site" evidence="10">
    <location>
        <position position="244"/>
    </location>
    <ligand>
        <name>NAD(+)</name>
        <dbReference type="ChEBI" id="CHEBI:57540"/>
    </ligand>
</feature>
<dbReference type="InterPro" id="IPR014026">
    <property type="entry name" value="UDP-Glc/GDP-Man_DH_dimer"/>
</dbReference>
<feature type="active site" description="Nucleophile" evidence="8">
    <location>
        <position position="241"/>
    </location>
</feature>
<dbReference type="Pfam" id="PF00984">
    <property type="entry name" value="UDPG_MGDP_dh"/>
    <property type="match status" value="1"/>
</dbReference>
<feature type="domain" description="UDP-glucose/GDP-mannose dehydrogenase C-terminal" evidence="11">
    <location>
        <begin position="288"/>
        <end position="375"/>
    </location>
</feature>
<dbReference type="InterPro" id="IPR028357">
    <property type="entry name" value="UDPglc_DH_bac"/>
</dbReference>
<dbReference type="SUPFAM" id="SSF51735">
    <property type="entry name" value="NAD(P)-binding Rossmann-fold domains"/>
    <property type="match status" value="1"/>
</dbReference>
<dbReference type="AlphaFoldDB" id="A0A2A5CA20"/>